<evidence type="ECO:0000313" key="2">
    <source>
        <dbReference type="EMBL" id="AIF06028.1"/>
    </source>
</evidence>
<dbReference type="PANTHER" id="PTHR43734:SF1">
    <property type="entry name" value="PHYTOENE DESATURASE"/>
    <property type="match status" value="1"/>
</dbReference>
<sequence length="458" mass="51083">MNFNNQTIEISKTSSKKPVVIIGAGVGGLSTAVLLVNDGFSVSVYEKSDRVGGRTASTEFRNHILDNGFHIMPFYKKSAIYEILKDIKIESRLKLAIVDKIAFYDNGFHTYPKGICDILKMSLIPFKSRISLLKILLPMAFTSMEKAEQLDSVPLTQVTSKLDFHSKQFFDAVCMLAFADSPEHISLGEFARTIIRANPFKGGTSEFAYPDMGGYDRISEVMANYVKENHSQVNLSHSIKKVIIHNKKVTGIELSDGKTVETDCVIISYPAYHAINQLFESGIFDDDFIKKTNRLNKTTSVVEVHFALSKRLDERQVVFPVGENYVSKGIFFISNITPSVSPKGEHLIIVGTPVKPEETEDPVRIKEIVSKMKQELSEIYPDFDDSLLWDRPMAWKLVEAVVKEPGLVWKNKMPHSVSNVAGLFFVGDSTISYGIGTDSAAHSAVLAHPLIKKHLKSL</sequence>
<dbReference type="GO" id="GO:0016853">
    <property type="term" value="F:isomerase activity"/>
    <property type="evidence" value="ECO:0007669"/>
    <property type="project" value="UniProtKB-KW"/>
</dbReference>
<dbReference type="PANTHER" id="PTHR43734">
    <property type="entry name" value="PHYTOENE DESATURASE"/>
    <property type="match status" value="1"/>
</dbReference>
<proteinExistence type="predicted"/>
<dbReference type="SUPFAM" id="SSF51905">
    <property type="entry name" value="FAD/NAD(P)-binding domain"/>
    <property type="match status" value="1"/>
</dbReference>
<name>A0A075GW29_9ARCH</name>
<organism evidence="2">
    <name type="scientific">uncultured marine thaumarchaeote KM3_18_D11</name>
    <dbReference type="NCBI Taxonomy" id="1456075"/>
    <lineage>
        <taxon>Archaea</taxon>
        <taxon>Nitrososphaerota</taxon>
        <taxon>environmental samples</taxon>
    </lineage>
</organism>
<dbReference type="InterPro" id="IPR036188">
    <property type="entry name" value="FAD/NAD-bd_sf"/>
</dbReference>
<protein>
    <submittedName>
        <fullName evidence="2">Protoporphyrinogen oxidase (CrtISO, crtH)</fullName>
        <ecNumber evidence="2">5.2.1.13</ecNumber>
    </submittedName>
</protein>
<reference evidence="2" key="1">
    <citation type="journal article" date="2014" name="Genome Biol. Evol.">
        <title>Pangenome evidence for extensive interdomain horizontal transfer affecting lineage core and shell genes in uncultured planktonic thaumarchaeota and euryarchaeota.</title>
        <authorList>
            <person name="Deschamps P."/>
            <person name="Zivanovic Y."/>
            <person name="Moreira D."/>
            <person name="Rodriguez-Valera F."/>
            <person name="Lopez-Garcia P."/>
        </authorList>
    </citation>
    <scope>NUCLEOTIDE SEQUENCE</scope>
</reference>
<gene>
    <name evidence="2" type="primary">crtH</name>
    <name evidence="2" type="synonym">crtISO</name>
</gene>
<dbReference type="EMBL" id="KF900757">
    <property type="protein sequence ID" value="AIF06028.1"/>
    <property type="molecule type" value="Genomic_DNA"/>
</dbReference>
<dbReference type="InterPro" id="IPR002937">
    <property type="entry name" value="Amino_oxidase"/>
</dbReference>
<dbReference type="Gene3D" id="3.50.50.60">
    <property type="entry name" value="FAD/NAD(P)-binding domain"/>
    <property type="match status" value="1"/>
</dbReference>
<dbReference type="PRINTS" id="PR00419">
    <property type="entry name" value="ADXRDTASE"/>
</dbReference>
<dbReference type="AlphaFoldDB" id="A0A075GW29"/>
<keyword evidence="2" id="KW-0413">Isomerase</keyword>
<dbReference type="Pfam" id="PF01593">
    <property type="entry name" value="Amino_oxidase"/>
    <property type="match status" value="1"/>
</dbReference>
<evidence type="ECO:0000259" key="1">
    <source>
        <dbReference type="Pfam" id="PF01593"/>
    </source>
</evidence>
<dbReference type="GO" id="GO:0016491">
    <property type="term" value="F:oxidoreductase activity"/>
    <property type="evidence" value="ECO:0007669"/>
    <property type="project" value="InterPro"/>
</dbReference>
<accession>A0A075GW29</accession>
<dbReference type="EC" id="5.2.1.13" evidence="2"/>
<dbReference type="Gene3D" id="3.90.660.50">
    <property type="match status" value="1"/>
</dbReference>
<feature type="domain" description="Amine oxidase" evidence="1">
    <location>
        <begin position="27"/>
        <end position="447"/>
    </location>
</feature>